<comment type="caution">
    <text evidence="1">The sequence shown here is derived from an EMBL/GenBank/DDBJ whole genome shotgun (WGS) entry which is preliminary data.</text>
</comment>
<name>A0A3R8JN32_9FIRM</name>
<dbReference type="Proteomes" id="UP000274920">
    <property type="component" value="Unassembled WGS sequence"/>
</dbReference>
<gene>
    <name evidence="1" type="ORF">EBB54_12745</name>
</gene>
<accession>A0A3R8JN32</accession>
<evidence type="ECO:0000313" key="1">
    <source>
        <dbReference type="EMBL" id="RRK32137.1"/>
    </source>
</evidence>
<dbReference type="EMBL" id="RHJS01000002">
    <property type="protein sequence ID" value="RRK32137.1"/>
    <property type="molecule type" value="Genomic_DNA"/>
</dbReference>
<dbReference type="AlphaFoldDB" id="A0A3R8JN32"/>
<protein>
    <submittedName>
        <fullName evidence="1">Uncharacterized protein</fullName>
    </submittedName>
</protein>
<evidence type="ECO:0000313" key="2">
    <source>
        <dbReference type="Proteomes" id="UP000274920"/>
    </source>
</evidence>
<dbReference type="RefSeq" id="WP_016294894.1">
    <property type="nucleotide sequence ID" value="NZ_RHJS01000002.1"/>
</dbReference>
<reference evidence="1" key="1">
    <citation type="submission" date="2018-10" db="EMBL/GenBank/DDBJ databases">
        <title>Schaedlerella arabinophila gen. nov. sp. nov., isolated from the mouse intestinal tract and comparative analysis with the genome of the closely related altered Schaedler flora strain ASF502.</title>
        <authorList>
            <person name="Miyake S."/>
            <person name="Soh M."/>
            <person name="Seedorf H."/>
        </authorList>
    </citation>
    <scope>NUCLEOTIDE SEQUENCE [LARGE SCALE GENOMIC DNA]</scope>
    <source>
        <strain evidence="1">DSM 106076</strain>
    </source>
</reference>
<sequence>MTIYDVAGNKKRMAVFNTLLEEACRQWCDLSVDAPERKDGENFAEFFFEIFEAKEHEYIEEIL</sequence>
<keyword evidence="2" id="KW-1185">Reference proteome</keyword>
<organism evidence="1 2">
    <name type="scientific">Schaedlerella arabinosiphila</name>
    <dbReference type="NCBI Taxonomy" id="2044587"/>
    <lineage>
        <taxon>Bacteria</taxon>
        <taxon>Bacillati</taxon>
        <taxon>Bacillota</taxon>
        <taxon>Clostridia</taxon>
        <taxon>Lachnospirales</taxon>
        <taxon>Lachnospiraceae</taxon>
        <taxon>Schaedlerella</taxon>
    </lineage>
</organism>
<proteinExistence type="predicted"/>